<dbReference type="EMBL" id="LT607410">
    <property type="protein sequence ID" value="SCF23552.1"/>
    <property type="molecule type" value="Genomic_DNA"/>
</dbReference>
<accession>A0A1C4YRY8</accession>
<sequence length="204" mass="22226">MLASLRWQTAPMIDEVGDEDALDRSDFVPAEGGEWRGLLFENPTLGLAPQLTWSFHFPFQPVSRDHGSSPLTLDLEWLPIQADGWRSMAGRRASSSRFAEPGEASVYYFAHHRYDAIHVQILEQRDLAIRVRANVSGDLDSLGVESVAADAWLHFAGITVSLSDTVTADAALARLSEFSDITGLAHAAAPNGIHFRFAPSGPVG</sequence>
<proteinExistence type="predicted"/>
<dbReference type="Proteomes" id="UP000198228">
    <property type="component" value="Chromosome I"/>
</dbReference>
<reference evidence="1 2" key="1">
    <citation type="submission" date="2016-06" db="EMBL/GenBank/DDBJ databases">
        <authorList>
            <person name="Kjaerup R.B."/>
            <person name="Dalgaard T.S."/>
            <person name="Juul-Madsen H.R."/>
        </authorList>
    </citation>
    <scope>NUCLEOTIDE SEQUENCE [LARGE SCALE GENOMIC DNA]</scope>
    <source>
        <strain evidence="1 2">DSM 43821</strain>
    </source>
</reference>
<evidence type="ECO:0000313" key="2">
    <source>
        <dbReference type="Proteomes" id="UP000198228"/>
    </source>
</evidence>
<dbReference type="AlphaFoldDB" id="A0A1C4YRY8"/>
<evidence type="ECO:0000313" key="1">
    <source>
        <dbReference type="EMBL" id="SCF23552.1"/>
    </source>
</evidence>
<organism evidence="1 2">
    <name type="scientific">Micromonospora purpureochromogenes</name>
    <dbReference type="NCBI Taxonomy" id="47872"/>
    <lineage>
        <taxon>Bacteria</taxon>
        <taxon>Bacillati</taxon>
        <taxon>Actinomycetota</taxon>
        <taxon>Actinomycetes</taxon>
        <taxon>Micromonosporales</taxon>
        <taxon>Micromonosporaceae</taxon>
        <taxon>Micromonospora</taxon>
    </lineage>
</organism>
<name>A0A1C4YRY8_9ACTN</name>
<protein>
    <submittedName>
        <fullName evidence="1">Uncharacterized protein</fullName>
    </submittedName>
</protein>
<gene>
    <name evidence="1" type="ORF">GA0074696_3644</name>
</gene>